<comment type="caution">
    <text evidence="1">The sequence shown here is derived from an EMBL/GenBank/DDBJ whole genome shotgun (WGS) entry which is preliminary data.</text>
</comment>
<reference evidence="1" key="1">
    <citation type="submission" date="2021-02" db="EMBL/GenBank/DDBJ databases">
        <authorList>
            <person name="Nowell W R."/>
        </authorList>
    </citation>
    <scope>NUCLEOTIDE SEQUENCE</scope>
</reference>
<sequence>PSVHELNFASSFSHWKSIQMKTDINTDKVHIPSTLKIADGEHEHKYVVRKNAKQKY</sequence>
<protein>
    <submittedName>
        <fullName evidence="1">Uncharacterized protein</fullName>
    </submittedName>
</protein>
<feature type="non-terminal residue" evidence="1">
    <location>
        <position position="1"/>
    </location>
</feature>
<name>A0A819ZWW0_9BILA</name>
<dbReference type="Proteomes" id="UP000663844">
    <property type="component" value="Unassembled WGS sequence"/>
</dbReference>
<evidence type="ECO:0000313" key="1">
    <source>
        <dbReference type="EMBL" id="CAF4180581.1"/>
    </source>
</evidence>
<dbReference type="EMBL" id="CAJOAZ010008247">
    <property type="protein sequence ID" value="CAF4180581.1"/>
    <property type="molecule type" value="Genomic_DNA"/>
</dbReference>
<dbReference type="AlphaFoldDB" id="A0A819ZWW0"/>
<accession>A0A819ZWW0</accession>
<proteinExistence type="predicted"/>
<evidence type="ECO:0000313" key="2">
    <source>
        <dbReference type="Proteomes" id="UP000663844"/>
    </source>
</evidence>
<organism evidence="1 2">
    <name type="scientific">Adineta steineri</name>
    <dbReference type="NCBI Taxonomy" id="433720"/>
    <lineage>
        <taxon>Eukaryota</taxon>
        <taxon>Metazoa</taxon>
        <taxon>Spiralia</taxon>
        <taxon>Gnathifera</taxon>
        <taxon>Rotifera</taxon>
        <taxon>Eurotatoria</taxon>
        <taxon>Bdelloidea</taxon>
        <taxon>Adinetida</taxon>
        <taxon>Adinetidae</taxon>
        <taxon>Adineta</taxon>
    </lineage>
</organism>
<gene>
    <name evidence="1" type="ORF">OXD698_LOCUS39705</name>
</gene>